<feature type="transmembrane region" description="Helical" evidence="1">
    <location>
        <begin position="114"/>
        <end position="136"/>
    </location>
</feature>
<dbReference type="EMBL" id="NBII01000009">
    <property type="protein sequence ID" value="PAV15585.1"/>
    <property type="molecule type" value="Genomic_DNA"/>
</dbReference>
<keyword evidence="3" id="KW-1185">Reference proteome</keyword>
<sequence length="237" mass="24988">MSGFLRSLGIFLIGGALILLIFTSISVPYLFPLNVAEVDVASGSLTVCRNDECDTLVSSAKKLVLGVWGYCAEDANGERTCTGAESAYELIFKSNSDSISIAKSWTRGLVIHPIAAALTLLALLSSFASPAFFVILTTFLASLGALASLAAFACDIALFVFVRHEINSVDGVEASIEPGIGFWLAFAATIALMIASCATCLGRRRARKDATTPGGAIPMSPTKTGFWQRFSRSKASA</sequence>
<dbReference type="OrthoDB" id="2354757at2759"/>
<keyword evidence="1" id="KW-1133">Transmembrane helix</keyword>
<dbReference type="STRING" id="2282107.A0A286U7P5"/>
<organism evidence="2 3">
    <name type="scientific">Pyrrhoderma noxium</name>
    <dbReference type="NCBI Taxonomy" id="2282107"/>
    <lineage>
        <taxon>Eukaryota</taxon>
        <taxon>Fungi</taxon>
        <taxon>Dikarya</taxon>
        <taxon>Basidiomycota</taxon>
        <taxon>Agaricomycotina</taxon>
        <taxon>Agaricomycetes</taxon>
        <taxon>Hymenochaetales</taxon>
        <taxon>Hymenochaetaceae</taxon>
        <taxon>Pyrrhoderma</taxon>
    </lineage>
</organism>
<feature type="transmembrane region" description="Helical" evidence="1">
    <location>
        <begin position="7"/>
        <end position="31"/>
    </location>
</feature>
<evidence type="ECO:0000256" key="1">
    <source>
        <dbReference type="SAM" id="Phobius"/>
    </source>
</evidence>
<name>A0A286U7P5_9AGAM</name>
<dbReference type="Pfam" id="PF06687">
    <property type="entry name" value="SUR7"/>
    <property type="match status" value="1"/>
</dbReference>
<comment type="caution">
    <text evidence="2">The sequence shown here is derived from an EMBL/GenBank/DDBJ whole genome shotgun (WGS) entry which is preliminary data.</text>
</comment>
<feature type="transmembrane region" description="Helical" evidence="1">
    <location>
        <begin position="182"/>
        <end position="201"/>
    </location>
</feature>
<dbReference type="PANTHER" id="PTHR28013">
    <property type="entry name" value="PROTEIN DCV1-RELATED"/>
    <property type="match status" value="1"/>
</dbReference>
<proteinExistence type="predicted"/>
<protein>
    <submittedName>
        <fullName evidence="2">Pali-domain-containing</fullName>
    </submittedName>
</protein>
<dbReference type="AlphaFoldDB" id="A0A286U7P5"/>
<dbReference type="InterPro" id="IPR051380">
    <property type="entry name" value="pH-response_reg_palI/RIM9"/>
</dbReference>
<keyword evidence="1" id="KW-0472">Membrane</keyword>
<dbReference type="GO" id="GO:0005886">
    <property type="term" value="C:plasma membrane"/>
    <property type="evidence" value="ECO:0007669"/>
    <property type="project" value="InterPro"/>
</dbReference>
<keyword evidence="1" id="KW-0812">Transmembrane</keyword>
<reference evidence="2 3" key="1">
    <citation type="journal article" date="2017" name="Mol. Ecol.">
        <title>Comparative and population genomic landscape of Phellinus noxius: A hypervariable fungus causing root rot in trees.</title>
        <authorList>
            <person name="Chung C.L."/>
            <person name="Lee T.J."/>
            <person name="Akiba M."/>
            <person name="Lee H.H."/>
            <person name="Kuo T.H."/>
            <person name="Liu D."/>
            <person name="Ke H.M."/>
            <person name="Yokoi T."/>
            <person name="Roa M.B."/>
            <person name="Lu M.J."/>
            <person name="Chang Y.Y."/>
            <person name="Ann P.J."/>
            <person name="Tsai J.N."/>
            <person name="Chen C.Y."/>
            <person name="Tzean S.S."/>
            <person name="Ota Y."/>
            <person name="Hattori T."/>
            <person name="Sahashi N."/>
            <person name="Liou R.F."/>
            <person name="Kikuchi T."/>
            <person name="Tsai I.J."/>
        </authorList>
    </citation>
    <scope>NUCLEOTIDE SEQUENCE [LARGE SCALE GENOMIC DNA]</scope>
    <source>
        <strain evidence="2 3">FFPRI411160</strain>
    </source>
</reference>
<dbReference type="Gene3D" id="1.20.140.150">
    <property type="match status" value="1"/>
</dbReference>
<dbReference type="GO" id="GO:0035838">
    <property type="term" value="C:growing cell tip"/>
    <property type="evidence" value="ECO:0007669"/>
    <property type="project" value="TreeGrafter"/>
</dbReference>
<dbReference type="InParanoid" id="A0A286U7P5"/>
<dbReference type="GO" id="GO:0032153">
    <property type="term" value="C:cell division site"/>
    <property type="evidence" value="ECO:0007669"/>
    <property type="project" value="TreeGrafter"/>
</dbReference>
<gene>
    <name evidence="2" type="ORF">PNOK_0844300</name>
</gene>
<evidence type="ECO:0000313" key="3">
    <source>
        <dbReference type="Proteomes" id="UP000217199"/>
    </source>
</evidence>
<feature type="transmembrane region" description="Helical" evidence="1">
    <location>
        <begin position="143"/>
        <end position="162"/>
    </location>
</feature>
<dbReference type="Proteomes" id="UP000217199">
    <property type="component" value="Unassembled WGS sequence"/>
</dbReference>
<evidence type="ECO:0000313" key="2">
    <source>
        <dbReference type="EMBL" id="PAV15585.1"/>
    </source>
</evidence>
<accession>A0A286U7P5</accession>
<dbReference type="PANTHER" id="PTHR28013:SF4">
    <property type="entry name" value="MARVEL DOMAIN-CONTAINING PROTEIN"/>
    <property type="match status" value="1"/>
</dbReference>
<dbReference type="InterPro" id="IPR009571">
    <property type="entry name" value="SUR7/Rim9-like_fungi"/>
</dbReference>